<feature type="compositionally biased region" description="Polar residues" evidence="1">
    <location>
        <begin position="1"/>
        <end position="11"/>
    </location>
</feature>
<dbReference type="EMBL" id="PQXM01000968">
    <property type="protein sequence ID" value="TGO66259.1"/>
    <property type="molecule type" value="Genomic_DNA"/>
</dbReference>
<keyword evidence="3" id="KW-1185">Reference proteome</keyword>
<gene>
    <name evidence="2" type="ORF">BELL_0970g00040</name>
</gene>
<sequence length="81" mass="9169">MSPSRNKSTALAPTGDKVQRAGKRLTRGNQISGDQAIKIRKLRLQSLQKIKKREADHTITKMLNKLRREEKAQSSNEARSL</sequence>
<comment type="caution">
    <text evidence="2">The sequence shown here is derived from an EMBL/GenBank/DDBJ whole genome shotgun (WGS) entry which is preliminary data.</text>
</comment>
<name>A0A4Z1IXX8_9HELO</name>
<evidence type="ECO:0000313" key="3">
    <source>
        <dbReference type="Proteomes" id="UP000297229"/>
    </source>
</evidence>
<dbReference type="OrthoDB" id="10449669at2759"/>
<dbReference type="Proteomes" id="UP000297229">
    <property type="component" value="Unassembled WGS sequence"/>
</dbReference>
<evidence type="ECO:0000256" key="1">
    <source>
        <dbReference type="SAM" id="MobiDB-lite"/>
    </source>
</evidence>
<accession>A0A4Z1IXX8</accession>
<proteinExistence type="predicted"/>
<organism evidence="2 3">
    <name type="scientific">Botrytis elliptica</name>
    <dbReference type="NCBI Taxonomy" id="278938"/>
    <lineage>
        <taxon>Eukaryota</taxon>
        <taxon>Fungi</taxon>
        <taxon>Dikarya</taxon>
        <taxon>Ascomycota</taxon>
        <taxon>Pezizomycotina</taxon>
        <taxon>Leotiomycetes</taxon>
        <taxon>Helotiales</taxon>
        <taxon>Sclerotiniaceae</taxon>
        <taxon>Botrytis</taxon>
    </lineage>
</organism>
<dbReference type="AlphaFoldDB" id="A0A4Z1IXX8"/>
<reference evidence="2 3" key="1">
    <citation type="submission" date="2017-12" db="EMBL/GenBank/DDBJ databases">
        <title>Comparative genomics of Botrytis spp.</title>
        <authorList>
            <person name="Valero-Jimenez C.A."/>
            <person name="Tapia P."/>
            <person name="Veloso J."/>
            <person name="Silva-Moreno E."/>
            <person name="Staats M."/>
            <person name="Valdes J.H."/>
            <person name="Van Kan J.A.L."/>
        </authorList>
    </citation>
    <scope>NUCLEOTIDE SEQUENCE [LARGE SCALE GENOMIC DNA]</scope>
    <source>
        <strain evidence="2 3">Be9601</strain>
    </source>
</reference>
<feature type="region of interest" description="Disordered" evidence="1">
    <location>
        <begin position="1"/>
        <end position="32"/>
    </location>
</feature>
<evidence type="ECO:0000313" key="2">
    <source>
        <dbReference type="EMBL" id="TGO66259.1"/>
    </source>
</evidence>
<protein>
    <submittedName>
        <fullName evidence="2">Uncharacterized protein</fullName>
    </submittedName>
</protein>